<evidence type="ECO:0000313" key="1">
    <source>
        <dbReference type="EMBL" id="VXA84110.1"/>
    </source>
</evidence>
<reference evidence="1 2" key="1">
    <citation type="submission" date="2019-10" db="EMBL/GenBank/DDBJ databases">
        <authorList>
            <person name="Karimi E."/>
        </authorList>
    </citation>
    <scope>NUCLEOTIDE SEQUENCE [LARGE SCALE GENOMIC DNA]</scope>
    <source>
        <strain evidence="1">Aeromonas sp. 8C</strain>
    </source>
</reference>
<dbReference type="AlphaFoldDB" id="A0A653KY09"/>
<dbReference type="EMBL" id="CABWLC010000008">
    <property type="protein sequence ID" value="VXA84110.1"/>
    <property type="molecule type" value="Genomic_DNA"/>
</dbReference>
<protein>
    <submittedName>
        <fullName evidence="1">Uncharacterized protein</fullName>
    </submittedName>
</protein>
<accession>A0A653KY09</accession>
<dbReference type="Proteomes" id="UP000439123">
    <property type="component" value="Unassembled WGS sequence"/>
</dbReference>
<gene>
    <name evidence="1" type="ORF">AERO8C_160263</name>
</gene>
<evidence type="ECO:0000313" key="2">
    <source>
        <dbReference type="Proteomes" id="UP000439123"/>
    </source>
</evidence>
<organism evidence="1 2">
    <name type="scientific">Aeromonas veronii</name>
    <dbReference type="NCBI Taxonomy" id="654"/>
    <lineage>
        <taxon>Bacteria</taxon>
        <taxon>Pseudomonadati</taxon>
        <taxon>Pseudomonadota</taxon>
        <taxon>Gammaproteobacteria</taxon>
        <taxon>Aeromonadales</taxon>
        <taxon>Aeromonadaceae</taxon>
        <taxon>Aeromonas</taxon>
    </lineage>
</organism>
<name>A0A653KY09_AERVE</name>
<proteinExistence type="predicted"/>
<sequence length="56" mass="6322">MPFRADSELPHCGDIGKIDVLMGNNCEILSNQLTSDYVLLALFIGEISWILNWIKN</sequence>